<dbReference type="Gene3D" id="2.40.160.10">
    <property type="entry name" value="Porin"/>
    <property type="match status" value="1"/>
</dbReference>
<dbReference type="GO" id="GO:0009279">
    <property type="term" value="C:cell outer membrane"/>
    <property type="evidence" value="ECO:0007669"/>
    <property type="project" value="UniProtKB-SubCell"/>
</dbReference>
<dbReference type="InterPro" id="IPR050298">
    <property type="entry name" value="Gram-neg_bact_OMP"/>
</dbReference>
<accession>A0A4Q7NNG2</accession>
<keyword evidence="14" id="KW-1185">Reference proteome</keyword>
<feature type="chain" id="PRO_5020716909" evidence="11">
    <location>
        <begin position="20"/>
        <end position="346"/>
    </location>
</feature>
<dbReference type="InterPro" id="IPR023614">
    <property type="entry name" value="Porin_dom_sf"/>
</dbReference>
<name>A0A4Q7NNG2_9BURK</name>
<evidence type="ECO:0000313" key="13">
    <source>
        <dbReference type="EMBL" id="RZS86612.1"/>
    </source>
</evidence>
<dbReference type="OrthoDB" id="6975458at2"/>
<keyword evidence="9" id="KW-0472">Membrane</keyword>
<feature type="signal peptide" evidence="11">
    <location>
        <begin position="1"/>
        <end position="19"/>
    </location>
</feature>
<evidence type="ECO:0000256" key="2">
    <source>
        <dbReference type="ARBA" id="ARBA00011233"/>
    </source>
</evidence>
<proteinExistence type="predicted"/>
<keyword evidence="8" id="KW-0626">Porin</keyword>
<dbReference type="GO" id="GO:0006811">
    <property type="term" value="P:monoatomic ion transport"/>
    <property type="evidence" value="ECO:0007669"/>
    <property type="project" value="UniProtKB-KW"/>
</dbReference>
<protein>
    <submittedName>
        <fullName evidence="13">Putative porin</fullName>
    </submittedName>
</protein>
<evidence type="ECO:0000259" key="12">
    <source>
        <dbReference type="Pfam" id="PF13609"/>
    </source>
</evidence>
<evidence type="ECO:0000256" key="9">
    <source>
        <dbReference type="ARBA" id="ARBA00023136"/>
    </source>
</evidence>
<evidence type="ECO:0000256" key="10">
    <source>
        <dbReference type="ARBA" id="ARBA00023237"/>
    </source>
</evidence>
<evidence type="ECO:0000256" key="5">
    <source>
        <dbReference type="ARBA" id="ARBA00022692"/>
    </source>
</evidence>
<dbReference type="CDD" id="cd00342">
    <property type="entry name" value="gram_neg_porins"/>
    <property type="match status" value="1"/>
</dbReference>
<comment type="subunit">
    <text evidence="2">Homotrimer.</text>
</comment>
<organism evidence="13 14">
    <name type="scientific">Pigmentiphaga kullae</name>
    <dbReference type="NCBI Taxonomy" id="151784"/>
    <lineage>
        <taxon>Bacteria</taxon>
        <taxon>Pseudomonadati</taxon>
        <taxon>Pseudomonadota</taxon>
        <taxon>Betaproteobacteria</taxon>
        <taxon>Burkholderiales</taxon>
        <taxon>Alcaligenaceae</taxon>
        <taxon>Pigmentiphaga</taxon>
    </lineage>
</organism>
<dbReference type="SUPFAM" id="SSF56935">
    <property type="entry name" value="Porins"/>
    <property type="match status" value="1"/>
</dbReference>
<evidence type="ECO:0000313" key="14">
    <source>
        <dbReference type="Proteomes" id="UP000292445"/>
    </source>
</evidence>
<dbReference type="GO" id="GO:0046930">
    <property type="term" value="C:pore complex"/>
    <property type="evidence" value="ECO:0007669"/>
    <property type="project" value="UniProtKB-KW"/>
</dbReference>
<keyword evidence="10" id="KW-0998">Cell outer membrane</keyword>
<dbReference type="GO" id="GO:0015288">
    <property type="term" value="F:porin activity"/>
    <property type="evidence" value="ECO:0007669"/>
    <property type="project" value="UniProtKB-KW"/>
</dbReference>
<evidence type="ECO:0000256" key="11">
    <source>
        <dbReference type="SAM" id="SignalP"/>
    </source>
</evidence>
<keyword evidence="7" id="KW-0406">Ion transport</keyword>
<sequence>MVRCAVVAVLAGFACSAGAQSVTLYGMVDAGVIIDKLDGAPTRAGVDSGLYAPSRFGMRGVESLGGATSAFFTLENGFSTDSGMAGNGGRLFGREAHVGLRNPGWGAIWLGRTTNLGQKWTPTIVSPFGLSFILSGVYSTFAFDEAPFGSGRVDNSVYYETPAMKGLQFSGGYSFSVNGSEVPGAANNVRSLDLAARYTSGSLSAVANYLHSKQGSGGARDPKSIIVGASYDFGLLRLHGGYNRIQDAVTQPSGSAIGNTGWLTAARNDDNAYSMGVSAPVGKGRVMAGVQWLTSADVRIAAVGYTYSLSKRTMLYSFFAHNKTQNFTVSKDEKRQQLALGVWHSF</sequence>
<evidence type="ECO:0000256" key="3">
    <source>
        <dbReference type="ARBA" id="ARBA00022448"/>
    </source>
</evidence>
<dbReference type="Proteomes" id="UP000292445">
    <property type="component" value="Unassembled WGS sequence"/>
</dbReference>
<keyword evidence="3" id="KW-0813">Transport</keyword>
<dbReference type="AlphaFoldDB" id="A0A4Q7NNG2"/>
<keyword evidence="6 11" id="KW-0732">Signal</keyword>
<feature type="domain" description="Porin" evidence="12">
    <location>
        <begin position="7"/>
        <end position="325"/>
    </location>
</feature>
<comment type="subcellular location">
    <subcellularLocation>
        <location evidence="1">Cell outer membrane</location>
        <topology evidence="1">Multi-pass membrane protein</topology>
    </subcellularLocation>
</comment>
<dbReference type="PROSITE" id="PS51257">
    <property type="entry name" value="PROKAR_LIPOPROTEIN"/>
    <property type="match status" value="1"/>
</dbReference>
<evidence type="ECO:0000256" key="4">
    <source>
        <dbReference type="ARBA" id="ARBA00022452"/>
    </source>
</evidence>
<evidence type="ECO:0000256" key="6">
    <source>
        <dbReference type="ARBA" id="ARBA00022729"/>
    </source>
</evidence>
<gene>
    <name evidence="13" type="ORF">EV675_2659</name>
</gene>
<dbReference type="PANTHER" id="PTHR34501:SF9">
    <property type="entry name" value="MAJOR OUTER MEMBRANE PROTEIN P.IA"/>
    <property type="match status" value="1"/>
</dbReference>
<dbReference type="Pfam" id="PF13609">
    <property type="entry name" value="Porin_4"/>
    <property type="match status" value="1"/>
</dbReference>
<keyword evidence="4" id="KW-1134">Transmembrane beta strand</keyword>
<dbReference type="PANTHER" id="PTHR34501">
    <property type="entry name" value="PROTEIN YDDL-RELATED"/>
    <property type="match status" value="1"/>
</dbReference>
<evidence type="ECO:0000256" key="1">
    <source>
        <dbReference type="ARBA" id="ARBA00004571"/>
    </source>
</evidence>
<comment type="caution">
    <text evidence="13">The sequence shown here is derived from an EMBL/GenBank/DDBJ whole genome shotgun (WGS) entry which is preliminary data.</text>
</comment>
<dbReference type="EMBL" id="SGXC01000001">
    <property type="protein sequence ID" value="RZS86612.1"/>
    <property type="molecule type" value="Genomic_DNA"/>
</dbReference>
<evidence type="ECO:0000256" key="8">
    <source>
        <dbReference type="ARBA" id="ARBA00023114"/>
    </source>
</evidence>
<dbReference type="InterPro" id="IPR033900">
    <property type="entry name" value="Gram_neg_porin_domain"/>
</dbReference>
<keyword evidence="5" id="KW-0812">Transmembrane</keyword>
<reference evidence="13 14" key="1">
    <citation type="submission" date="2019-02" db="EMBL/GenBank/DDBJ databases">
        <title>Genomic Encyclopedia of Type Strains, Phase IV (KMG-IV): sequencing the most valuable type-strain genomes for metagenomic binning, comparative biology and taxonomic classification.</title>
        <authorList>
            <person name="Goeker M."/>
        </authorList>
    </citation>
    <scope>NUCLEOTIDE SEQUENCE [LARGE SCALE GENOMIC DNA]</scope>
    <source>
        <strain evidence="13 14">K24</strain>
    </source>
</reference>
<evidence type="ECO:0000256" key="7">
    <source>
        <dbReference type="ARBA" id="ARBA00023065"/>
    </source>
</evidence>